<gene>
    <name evidence="2" type="ORF">FHP25_03215</name>
</gene>
<reference evidence="2 3" key="1">
    <citation type="submission" date="2019-06" db="EMBL/GenBank/DDBJ databases">
        <title>New taxonomy in bacterial strain CC-CFT640, isolated from vineyard.</title>
        <authorList>
            <person name="Lin S.-Y."/>
            <person name="Tsai C.-F."/>
            <person name="Young C.-C."/>
        </authorList>
    </citation>
    <scope>NUCLEOTIDE SEQUENCE [LARGE SCALE GENOMIC DNA]</scope>
    <source>
        <strain evidence="2 3">CC-CFT640</strain>
    </source>
</reference>
<dbReference type="EMBL" id="VDUZ01000003">
    <property type="protein sequence ID" value="TXL81551.1"/>
    <property type="molecule type" value="Genomic_DNA"/>
</dbReference>
<dbReference type="RefSeq" id="WP_147845461.1">
    <property type="nucleotide sequence ID" value="NZ_VDUZ01000003.1"/>
</dbReference>
<comment type="caution">
    <text evidence="2">The sequence shown here is derived from an EMBL/GenBank/DDBJ whole genome shotgun (WGS) entry which is preliminary data.</text>
</comment>
<keyword evidence="3" id="KW-1185">Reference proteome</keyword>
<dbReference type="Proteomes" id="UP000321638">
    <property type="component" value="Unassembled WGS sequence"/>
</dbReference>
<dbReference type="OrthoDB" id="109533at2"/>
<feature type="chain" id="PRO_5022846491" evidence="1">
    <location>
        <begin position="45"/>
        <end position="342"/>
    </location>
</feature>
<dbReference type="AlphaFoldDB" id="A0A5C8PTZ8"/>
<evidence type="ECO:0000256" key="1">
    <source>
        <dbReference type="SAM" id="SignalP"/>
    </source>
</evidence>
<feature type="signal peptide" evidence="1">
    <location>
        <begin position="1"/>
        <end position="44"/>
    </location>
</feature>
<protein>
    <submittedName>
        <fullName evidence="2">Transporter</fullName>
    </submittedName>
</protein>
<accession>A0A5C8PTZ8</accession>
<dbReference type="Pfam" id="PF13557">
    <property type="entry name" value="Phenol_MetA_deg"/>
    <property type="match status" value="1"/>
</dbReference>
<sequence>MKNQRFDRSSSHAGSPRRRLGFTRIRRLAAAAVAAIAMSGGAQAAENGAGFYLLGNKGPGAGVLPPPGVFFQNDFYFYDGHFGGSKGLPLNGNIVAGVKAQLYGDFLTFLAVAPWDVAGGNLGFTIVIPVGGPSITALASVVGPRGNEFSRSVSDSTFTIGDLVFGPMLGWHAGKFHWNVTALVNTPTGDYHPGQLANVAFHHWGADFTGSLTWLDPELGLDLSMAIGVTVNGKNPVTNYKTGTEFHLEWSVSKNIGKQFSVGLLGYHYQQLSNDSGSGARLGGFKGRVTAVGATMAYNMLIASHPVSARIKFFSEFNTQNRPEGQAVFLTLSTPITMFGAE</sequence>
<proteinExistence type="predicted"/>
<evidence type="ECO:0000313" key="3">
    <source>
        <dbReference type="Proteomes" id="UP000321638"/>
    </source>
</evidence>
<organism evidence="2 3">
    <name type="scientific">Vineibacter terrae</name>
    <dbReference type="NCBI Taxonomy" id="2586908"/>
    <lineage>
        <taxon>Bacteria</taxon>
        <taxon>Pseudomonadati</taxon>
        <taxon>Pseudomonadota</taxon>
        <taxon>Alphaproteobacteria</taxon>
        <taxon>Hyphomicrobiales</taxon>
        <taxon>Vineibacter</taxon>
    </lineage>
</organism>
<evidence type="ECO:0000313" key="2">
    <source>
        <dbReference type="EMBL" id="TXL81551.1"/>
    </source>
</evidence>
<name>A0A5C8PTZ8_9HYPH</name>
<keyword evidence="1" id="KW-0732">Signal</keyword>
<dbReference type="InterPro" id="IPR025737">
    <property type="entry name" value="FApF"/>
</dbReference>